<dbReference type="Pfam" id="PF01408">
    <property type="entry name" value="GFO_IDH_MocA"/>
    <property type="match status" value="1"/>
</dbReference>
<feature type="domain" description="Gfo/Idh/MocA-like oxidoreductase N-terminal" evidence="1">
    <location>
        <begin position="4"/>
        <end position="120"/>
    </location>
</feature>
<name>A0A6L9SA33_9ACTN</name>
<comment type="caution">
    <text evidence="3">The sequence shown here is derived from an EMBL/GenBank/DDBJ whole genome shotgun (WGS) entry which is preliminary data.</text>
</comment>
<dbReference type="PANTHER" id="PTHR43377">
    <property type="entry name" value="BILIVERDIN REDUCTASE A"/>
    <property type="match status" value="1"/>
</dbReference>
<sequence>MTIRIGIAGVQHPHMDAILDDAAAHTGAELVGLAERDPRLRAEYAQRYRVAAFEDHTQLLDAGELDAILVGDVFGARGRIIADALGHGLHVLTDKPMCTTPADLDAIHHAWRGGDRVLTIAFEKRFLPATLALSELLDAGELGEIVMVTSAGPHKLIRDERPAWMFHDDTYGGILNDLVVHDIDLLLHLTGAASGTVRGYAGNRCHADVPEFEDHGLAVIQVDDGPLASLDAHWMSPQAAPYFGDIAMTVVGTHGTAELRWIHNRLILGTHHRPPAEIPLPGRRSATRDFLDALTDGRPPAVTAHASFAATAVALAAQRSARLGHPVTWDVDTYRREPADARTSTTM</sequence>
<evidence type="ECO:0000259" key="2">
    <source>
        <dbReference type="Pfam" id="PF22725"/>
    </source>
</evidence>
<dbReference type="InterPro" id="IPR055170">
    <property type="entry name" value="GFO_IDH_MocA-like_dom"/>
</dbReference>
<proteinExistence type="predicted"/>
<dbReference type="AlphaFoldDB" id="A0A6L9SA33"/>
<dbReference type="InterPro" id="IPR051450">
    <property type="entry name" value="Gfo/Idh/MocA_Oxidoreductases"/>
</dbReference>
<dbReference type="GO" id="GO:0000166">
    <property type="term" value="F:nucleotide binding"/>
    <property type="evidence" value="ECO:0007669"/>
    <property type="project" value="InterPro"/>
</dbReference>
<evidence type="ECO:0000259" key="1">
    <source>
        <dbReference type="Pfam" id="PF01408"/>
    </source>
</evidence>
<keyword evidence="4" id="KW-1185">Reference proteome</keyword>
<dbReference type="SUPFAM" id="SSF55347">
    <property type="entry name" value="Glyceraldehyde-3-phosphate dehydrogenase-like, C-terminal domain"/>
    <property type="match status" value="1"/>
</dbReference>
<organism evidence="3 4">
    <name type="scientific">Phytoactinopolyspora halotolerans</name>
    <dbReference type="NCBI Taxonomy" id="1981512"/>
    <lineage>
        <taxon>Bacteria</taxon>
        <taxon>Bacillati</taxon>
        <taxon>Actinomycetota</taxon>
        <taxon>Actinomycetes</taxon>
        <taxon>Jiangellales</taxon>
        <taxon>Jiangellaceae</taxon>
        <taxon>Phytoactinopolyspora</taxon>
    </lineage>
</organism>
<dbReference type="Pfam" id="PF22725">
    <property type="entry name" value="GFO_IDH_MocA_C3"/>
    <property type="match status" value="1"/>
</dbReference>
<accession>A0A6L9SA33</accession>
<dbReference type="Proteomes" id="UP000475214">
    <property type="component" value="Unassembled WGS sequence"/>
</dbReference>
<dbReference type="PANTHER" id="PTHR43377:SF1">
    <property type="entry name" value="BILIVERDIN REDUCTASE A"/>
    <property type="match status" value="1"/>
</dbReference>
<dbReference type="RefSeq" id="WP_163740605.1">
    <property type="nucleotide sequence ID" value="NZ_JAAGOA010000013.1"/>
</dbReference>
<evidence type="ECO:0000313" key="3">
    <source>
        <dbReference type="EMBL" id="NEE02235.1"/>
    </source>
</evidence>
<protein>
    <submittedName>
        <fullName evidence="3">Gfo/Idh/MocA family oxidoreductase</fullName>
    </submittedName>
</protein>
<dbReference type="SUPFAM" id="SSF51735">
    <property type="entry name" value="NAD(P)-binding Rossmann-fold domains"/>
    <property type="match status" value="1"/>
</dbReference>
<dbReference type="InterPro" id="IPR036291">
    <property type="entry name" value="NAD(P)-bd_dom_sf"/>
</dbReference>
<reference evidence="3 4" key="1">
    <citation type="submission" date="2020-02" db="EMBL/GenBank/DDBJ databases">
        <authorList>
            <person name="Li X.-J."/>
            <person name="Han X.-M."/>
        </authorList>
    </citation>
    <scope>NUCLEOTIDE SEQUENCE [LARGE SCALE GENOMIC DNA]</scope>
    <source>
        <strain evidence="3 4">CCTCC AB 2017055</strain>
    </source>
</reference>
<dbReference type="InterPro" id="IPR000683">
    <property type="entry name" value="Gfo/Idh/MocA-like_OxRdtase_N"/>
</dbReference>
<feature type="domain" description="GFO/IDH/MocA-like oxidoreductase" evidence="2">
    <location>
        <begin position="132"/>
        <end position="258"/>
    </location>
</feature>
<dbReference type="Gene3D" id="3.30.360.10">
    <property type="entry name" value="Dihydrodipicolinate Reductase, domain 2"/>
    <property type="match status" value="1"/>
</dbReference>
<dbReference type="Gene3D" id="3.40.50.720">
    <property type="entry name" value="NAD(P)-binding Rossmann-like Domain"/>
    <property type="match status" value="1"/>
</dbReference>
<gene>
    <name evidence="3" type="ORF">G1H10_18845</name>
</gene>
<evidence type="ECO:0000313" key="4">
    <source>
        <dbReference type="Proteomes" id="UP000475214"/>
    </source>
</evidence>
<dbReference type="EMBL" id="JAAGOA010000013">
    <property type="protein sequence ID" value="NEE02235.1"/>
    <property type="molecule type" value="Genomic_DNA"/>
</dbReference>